<dbReference type="EMBL" id="BDQX01000139">
    <property type="protein sequence ID" value="GBG08142.1"/>
    <property type="molecule type" value="Genomic_DNA"/>
</dbReference>
<gene>
    <name evidence="6" type="ORF">PAT3040_02710</name>
</gene>
<dbReference type="InterPro" id="IPR001173">
    <property type="entry name" value="Glyco_trans_2-like"/>
</dbReference>
<evidence type="ECO:0000256" key="3">
    <source>
        <dbReference type="ARBA" id="ARBA00022676"/>
    </source>
</evidence>
<keyword evidence="3" id="KW-0328">Glycosyltransferase</keyword>
<organism evidence="6 7">
    <name type="scientific">Paenibacillus agaridevorans</name>
    <dbReference type="NCBI Taxonomy" id="171404"/>
    <lineage>
        <taxon>Bacteria</taxon>
        <taxon>Bacillati</taxon>
        <taxon>Bacillota</taxon>
        <taxon>Bacilli</taxon>
        <taxon>Bacillales</taxon>
        <taxon>Paenibacillaceae</taxon>
        <taxon>Paenibacillus</taxon>
    </lineage>
</organism>
<comment type="caution">
    <text evidence="6">The sequence shown here is derived from an EMBL/GenBank/DDBJ whole genome shotgun (WGS) entry which is preliminary data.</text>
</comment>
<keyword evidence="7" id="KW-1185">Reference proteome</keyword>
<evidence type="ECO:0000256" key="2">
    <source>
        <dbReference type="ARBA" id="ARBA00006739"/>
    </source>
</evidence>
<evidence type="ECO:0000256" key="4">
    <source>
        <dbReference type="ARBA" id="ARBA00022679"/>
    </source>
</evidence>
<dbReference type="AlphaFoldDB" id="A0A2R5ENB9"/>
<dbReference type="Gene3D" id="3.90.550.10">
    <property type="entry name" value="Spore Coat Polysaccharide Biosynthesis Protein SpsA, Chain A"/>
    <property type="match status" value="1"/>
</dbReference>
<dbReference type="SUPFAM" id="SSF53448">
    <property type="entry name" value="Nucleotide-diphospho-sugar transferases"/>
    <property type="match status" value="1"/>
</dbReference>
<evidence type="ECO:0000259" key="5">
    <source>
        <dbReference type="Pfam" id="PF00535"/>
    </source>
</evidence>
<comment type="pathway">
    <text evidence="1">Cell wall biogenesis; cell wall polysaccharide biosynthesis.</text>
</comment>
<reference evidence="6 7" key="1">
    <citation type="submission" date="2017-08" db="EMBL/GenBank/DDBJ databases">
        <title>Substantial Increase in Enzyme Production by Combined Drug-Resistance Mutations in Paenibacillus agaridevorans.</title>
        <authorList>
            <person name="Tanaka Y."/>
            <person name="Funane K."/>
            <person name="Hosaka T."/>
            <person name="Shiwa Y."/>
            <person name="Fujita N."/>
            <person name="Miyazaki T."/>
            <person name="Yoshikawa H."/>
            <person name="Murakami K."/>
            <person name="Kasahara K."/>
            <person name="Inaoka T."/>
            <person name="Hiraga Y."/>
            <person name="Ochi K."/>
        </authorList>
    </citation>
    <scope>NUCLEOTIDE SEQUENCE [LARGE SCALE GENOMIC DNA]</scope>
    <source>
        <strain evidence="6 7">T-3040</strain>
    </source>
</reference>
<evidence type="ECO:0000313" key="7">
    <source>
        <dbReference type="Proteomes" id="UP000245202"/>
    </source>
</evidence>
<evidence type="ECO:0000256" key="1">
    <source>
        <dbReference type="ARBA" id="ARBA00004776"/>
    </source>
</evidence>
<dbReference type="GO" id="GO:0016757">
    <property type="term" value="F:glycosyltransferase activity"/>
    <property type="evidence" value="ECO:0007669"/>
    <property type="project" value="UniProtKB-KW"/>
</dbReference>
<feature type="domain" description="Glycosyltransferase 2-like" evidence="5">
    <location>
        <begin position="16"/>
        <end position="213"/>
    </location>
</feature>
<protein>
    <recommendedName>
        <fullName evidence="5">Glycosyltransferase 2-like domain-containing protein</fullName>
    </recommendedName>
</protein>
<dbReference type="PANTHER" id="PTHR43179:SF12">
    <property type="entry name" value="GALACTOFURANOSYLTRANSFERASE GLFT2"/>
    <property type="match status" value="1"/>
</dbReference>
<dbReference type="Pfam" id="PF00535">
    <property type="entry name" value="Glycos_transf_2"/>
    <property type="match status" value="1"/>
</dbReference>
<dbReference type="InterPro" id="IPR029044">
    <property type="entry name" value="Nucleotide-diphossugar_trans"/>
</dbReference>
<dbReference type="Proteomes" id="UP000245202">
    <property type="component" value="Unassembled WGS sequence"/>
</dbReference>
<keyword evidence="4" id="KW-0808">Transferase</keyword>
<name>A0A2R5ENB9_9BACL</name>
<accession>A0A2R5ENB9</accession>
<comment type="similarity">
    <text evidence="2">Belongs to the glycosyltransferase 2 family.</text>
</comment>
<evidence type="ECO:0000313" key="6">
    <source>
        <dbReference type="EMBL" id="GBG08142.1"/>
    </source>
</evidence>
<sequence>MKTTFVVLHYITIVDTRECVRSLIDNVEGDFDIVVVDNGSNDGSGIDLEFEFKDYQNIHIIISEKNLGFASGNNLGYQFAKHELKSDFIVLINNDTLVNQKNFIKVINNKYTEHKFHILGPDILSLSDNKHQNPHFSQTKRYSKRGMVGLIVKYTISHLLIWLKLDDILRSMKDKLLLNRSRNKRYKAMHTEEHKNVMLHGCCLIFSKEYIQKYNGLYDKTFLYMEEDILFYIARKEKLLTMYSPDILIYHKEDSSTNAIVKAGRQKRLFIYKHHRKSAIEFLKILFNDNVYRSRMINL</sequence>
<proteinExistence type="inferred from homology"/>
<dbReference type="PANTHER" id="PTHR43179">
    <property type="entry name" value="RHAMNOSYLTRANSFERASE WBBL"/>
    <property type="match status" value="1"/>
</dbReference>